<dbReference type="Gene3D" id="1.10.357.10">
    <property type="entry name" value="Tetracycline Repressor, domain 2"/>
    <property type="match status" value="1"/>
</dbReference>
<dbReference type="InterPro" id="IPR009057">
    <property type="entry name" value="Homeodomain-like_sf"/>
</dbReference>
<keyword evidence="5" id="KW-1185">Reference proteome</keyword>
<dbReference type="InterPro" id="IPR050624">
    <property type="entry name" value="HTH-type_Tx_Regulator"/>
</dbReference>
<organism evidence="4 5">
    <name type="scientific">Caproicibacterium lactatifermentans</name>
    <dbReference type="NCBI Taxonomy" id="2666138"/>
    <lineage>
        <taxon>Bacteria</taxon>
        <taxon>Bacillati</taxon>
        <taxon>Bacillota</taxon>
        <taxon>Clostridia</taxon>
        <taxon>Eubacteriales</taxon>
        <taxon>Oscillospiraceae</taxon>
        <taxon>Caproicibacterium</taxon>
    </lineage>
</organism>
<dbReference type="EMBL" id="CP046161">
    <property type="protein sequence ID" value="QKO31030.1"/>
    <property type="molecule type" value="Genomic_DNA"/>
</dbReference>
<evidence type="ECO:0000256" key="1">
    <source>
        <dbReference type="ARBA" id="ARBA00023125"/>
    </source>
</evidence>
<reference evidence="5" key="1">
    <citation type="submission" date="2019-11" db="EMBL/GenBank/DDBJ databases">
        <authorList>
            <person name="Ren C."/>
            <person name="Wang H."/>
            <person name="Xu Y."/>
        </authorList>
    </citation>
    <scope>NUCLEOTIDE SEQUENCE [LARGE SCALE GENOMIC DNA]</scope>
    <source>
        <strain evidence="5">JNU-WLY1368</strain>
    </source>
</reference>
<keyword evidence="4" id="KW-0418">Kinase</keyword>
<feature type="domain" description="HTH tetR-type" evidence="3">
    <location>
        <begin position="5"/>
        <end position="65"/>
    </location>
</feature>
<dbReference type="InterPro" id="IPR039532">
    <property type="entry name" value="TetR_C_Firmicutes"/>
</dbReference>
<protein>
    <submittedName>
        <fullName evidence="4">Dihydroxyacetone kinase transcriptional activator DhaS</fullName>
    </submittedName>
</protein>
<evidence type="ECO:0000313" key="4">
    <source>
        <dbReference type="EMBL" id="QKO31030.1"/>
    </source>
</evidence>
<dbReference type="PANTHER" id="PTHR43479">
    <property type="entry name" value="ACREF/ENVCD OPERON REPRESSOR-RELATED"/>
    <property type="match status" value="1"/>
</dbReference>
<dbReference type="Proteomes" id="UP000509623">
    <property type="component" value="Chromosome"/>
</dbReference>
<dbReference type="PANTHER" id="PTHR43479:SF7">
    <property type="entry name" value="TETR-FAMILY TRANSCRIPTIONAL REGULATOR"/>
    <property type="match status" value="1"/>
</dbReference>
<dbReference type="GO" id="GO:0016301">
    <property type="term" value="F:kinase activity"/>
    <property type="evidence" value="ECO:0007669"/>
    <property type="project" value="UniProtKB-KW"/>
</dbReference>
<name>A0ABX6PXI9_9FIRM</name>
<proteinExistence type="predicted"/>
<keyword evidence="1 2" id="KW-0238">DNA-binding</keyword>
<gene>
    <name evidence="4" type="primary">dhaS</name>
    <name evidence="4" type="ORF">GKP14_08510</name>
</gene>
<evidence type="ECO:0000259" key="3">
    <source>
        <dbReference type="PROSITE" id="PS50977"/>
    </source>
</evidence>
<keyword evidence="4" id="KW-0808">Transferase</keyword>
<evidence type="ECO:0000313" key="5">
    <source>
        <dbReference type="Proteomes" id="UP000509623"/>
    </source>
</evidence>
<feature type="DNA-binding region" description="H-T-H motif" evidence="2">
    <location>
        <begin position="28"/>
        <end position="47"/>
    </location>
</feature>
<dbReference type="SUPFAM" id="SSF46689">
    <property type="entry name" value="Homeodomain-like"/>
    <property type="match status" value="1"/>
</dbReference>
<dbReference type="InterPro" id="IPR001647">
    <property type="entry name" value="HTH_TetR"/>
</dbReference>
<dbReference type="Pfam" id="PF14278">
    <property type="entry name" value="TetR_C_8"/>
    <property type="match status" value="1"/>
</dbReference>
<evidence type="ECO:0000256" key="2">
    <source>
        <dbReference type="PROSITE-ProRule" id="PRU00335"/>
    </source>
</evidence>
<dbReference type="RefSeq" id="WP_086035771.1">
    <property type="nucleotide sequence ID" value="NZ_CP046161.1"/>
</dbReference>
<dbReference type="InterPro" id="IPR012738">
    <property type="entry name" value="Tscrpt_reg_DhaS"/>
</dbReference>
<dbReference type="NCBIfam" id="TIGR02366">
    <property type="entry name" value="DHAK_reg"/>
    <property type="match status" value="1"/>
</dbReference>
<accession>A0ABX6PXI9</accession>
<dbReference type="PROSITE" id="PS50977">
    <property type="entry name" value="HTH_TETR_2"/>
    <property type="match status" value="1"/>
</dbReference>
<sequence length="194" mass="22733">MADSNITKKALADAMKSLMAEEPFSKISISDICARCSMNRQSFYYHFRDKYDLVNWIFYTELIEHLYEHEPTSGWDLLLDVCTYFYANRPFYVNALQVTGQNSFTDYFADVMRAIVQPYFEEIFNGSHENKEELDFYVQLFTDACKTVICRWLFDLPNMKPEKFVALVRHAIVCTAHCVVQDEKASQDTSKENK</sequence>
<dbReference type="Pfam" id="PF00440">
    <property type="entry name" value="TetR_N"/>
    <property type="match status" value="1"/>
</dbReference>